<evidence type="ECO:0000256" key="2">
    <source>
        <dbReference type="ARBA" id="ARBA00008432"/>
    </source>
</evidence>
<evidence type="ECO:0000259" key="9">
    <source>
        <dbReference type="PROSITE" id="PS50850"/>
    </source>
</evidence>
<dbReference type="GO" id="GO:0005886">
    <property type="term" value="C:plasma membrane"/>
    <property type="evidence" value="ECO:0007669"/>
    <property type="project" value="UniProtKB-SubCell"/>
</dbReference>
<dbReference type="InterPro" id="IPR020846">
    <property type="entry name" value="MFS_dom"/>
</dbReference>
<feature type="transmembrane region" description="Helical" evidence="8">
    <location>
        <begin position="284"/>
        <end position="306"/>
    </location>
</feature>
<feature type="transmembrane region" description="Helical" evidence="8">
    <location>
        <begin position="185"/>
        <end position="203"/>
    </location>
</feature>
<feature type="transmembrane region" description="Helical" evidence="8">
    <location>
        <begin position="318"/>
        <end position="335"/>
    </location>
</feature>
<keyword evidence="4 8" id="KW-0812">Transmembrane</keyword>
<feature type="domain" description="Major facilitator superfamily (MFS) profile" evidence="9">
    <location>
        <begin position="19"/>
        <end position="432"/>
    </location>
</feature>
<comment type="caution">
    <text evidence="10">The sequence shown here is derived from an EMBL/GenBank/DDBJ whole genome shotgun (WGS) entry which is preliminary data.</text>
</comment>
<feature type="transmembrane region" description="Helical" evidence="8">
    <location>
        <begin position="252"/>
        <end position="272"/>
    </location>
</feature>
<protein>
    <submittedName>
        <fullName evidence="10">NNP family nitrate/nitrite transporter-like MFS transporter</fullName>
    </submittedName>
</protein>
<name>A0A4R3KKZ3_9BACI</name>
<evidence type="ECO:0000256" key="5">
    <source>
        <dbReference type="ARBA" id="ARBA00022989"/>
    </source>
</evidence>
<dbReference type="PROSITE" id="PS50850">
    <property type="entry name" value="MFS"/>
    <property type="match status" value="1"/>
</dbReference>
<dbReference type="PANTHER" id="PTHR23515">
    <property type="entry name" value="HIGH-AFFINITY NITRATE TRANSPORTER 2.3"/>
    <property type="match status" value="1"/>
</dbReference>
<dbReference type="Proteomes" id="UP000295788">
    <property type="component" value="Unassembled WGS sequence"/>
</dbReference>
<dbReference type="GO" id="GO:0042128">
    <property type="term" value="P:nitrate assimilation"/>
    <property type="evidence" value="ECO:0007669"/>
    <property type="project" value="UniProtKB-KW"/>
</dbReference>
<dbReference type="Pfam" id="PF07690">
    <property type="entry name" value="MFS_1"/>
    <property type="match status" value="1"/>
</dbReference>
<dbReference type="InterPro" id="IPR044772">
    <property type="entry name" value="NO3_transporter"/>
</dbReference>
<keyword evidence="11" id="KW-1185">Reference proteome</keyword>
<reference evidence="10 11" key="1">
    <citation type="submission" date="2019-03" db="EMBL/GenBank/DDBJ databases">
        <title>Genomic Encyclopedia of Type Strains, Phase IV (KMG-IV): sequencing the most valuable type-strain genomes for metagenomic binning, comparative biology and taxonomic classification.</title>
        <authorList>
            <person name="Goeker M."/>
        </authorList>
    </citation>
    <scope>NUCLEOTIDE SEQUENCE [LARGE SCALE GENOMIC DNA]</scope>
    <source>
        <strain evidence="10 11">DSM 23802</strain>
    </source>
</reference>
<evidence type="ECO:0000256" key="1">
    <source>
        <dbReference type="ARBA" id="ARBA00004651"/>
    </source>
</evidence>
<feature type="transmembrane region" description="Helical" evidence="8">
    <location>
        <begin position="341"/>
        <end position="364"/>
    </location>
</feature>
<feature type="transmembrane region" description="Helical" evidence="8">
    <location>
        <begin position="52"/>
        <end position="73"/>
    </location>
</feature>
<organism evidence="10 11">
    <name type="scientific">Tepidibacillus fermentans</name>
    <dbReference type="NCBI Taxonomy" id="1281767"/>
    <lineage>
        <taxon>Bacteria</taxon>
        <taxon>Bacillati</taxon>
        <taxon>Bacillota</taxon>
        <taxon>Bacilli</taxon>
        <taxon>Bacillales</taxon>
        <taxon>Bacillaceae</taxon>
        <taxon>Tepidibacillus</taxon>
    </lineage>
</organism>
<feature type="transmembrane region" description="Helical" evidence="8">
    <location>
        <begin position="376"/>
        <end position="398"/>
    </location>
</feature>
<keyword evidence="3" id="KW-0813">Transport</keyword>
<evidence type="ECO:0000313" key="11">
    <source>
        <dbReference type="Proteomes" id="UP000295788"/>
    </source>
</evidence>
<evidence type="ECO:0000256" key="6">
    <source>
        <dbReference type="ARBA" id="ARBA00023063"/>
    </source>
</evidence>
<proteinExistence type="inferred from homology"/>
<evidence type="ECO:0000256" key="7">
    <source>
        <dbReference type="ARBA" id="ARBA00023136"/>
    </source>
</evidence>
<sequence length="438" mass="46684">MNREELLQKYNLKGNPNKGLIMATFGFFIGFAAVSLYGPVATNFNKIMHMPGLMLGFLVAAPNLTGSLLRIPFGAWVDKAGGKKPFLTLFLLSIIGMAGLTTILYLYYPDNLTLKMYPLIFLFGLLSGSGIATFSVGVPQTSYWFPQNKQGFALGAYGGLGNTAPGIFGILLPFALVGLGLPGSYATWFVFLVVGTAIYAAFAQDAYYFQLLKKGVNQDEAKKVARELGQELFPSGTVVQALKISAKVPGTWGLVALYFTSFGGFLALTTWFPTYWIQYYGIGVRQAGLLMALGFSILASFIRVYGGHISDKFGGEKTAIASFMIVLVGSVILILSNSFGISLLGEIVMGVGMGVANAAVFKLVPKYVPNAPGGASGWVGGLGAFGGFVVPPILGVFVDSFGKTGYSKGFMVYTVLAVFSIVISMVLMNKYGKNAKIA</sequence>
<dbReference type="AlphaFoldDB" id="A0A4R3KKZ3"/>
<accession>A0A4R3KKZ3</accession>
<evidence type="ECO:0000256" key="3">
    <source>
        <dbReference type="ARBA" id="ARBA00022448"/>
    </source>
</evidence>
<dbReference type="EMBL" id="SMAB01000001">
    <property type="protein sequence ID" value="TCS84563.1"/>
    <property type="molecule type" value="Genomic_DNA"/>
</dbReference>
<feature type="transmembrane region" description="Helical" evidence="8">
    <location>
        <begin position="120"/>
        <end position="139"/>
    </location>
</feature>
<feature type="transmembrane region" description="Helical" evidence="8">
    <location>
        <begin position="85"/>
        <end position="108"/>
    </location>
</feature>
<dbReference type="RefSeq" id="WP_132766787.1">
    <property type="nucleotide sequence ID" value="NZ_SMAB01000001.1"/>
</dbReference>
<comment type="similarity">
    <text evidence="2">Belongs to the major facilitator superfamily. Nitrate/nitrite porter (TC 2.A.1.8) family.</text>
</comment>
<feature type="transmembrane region" description="Helical" evidence="8">
    <location>
        <begin position="151"/>
        <end position="179"/>
    </location>
</feature>
<feature type="transmembrane region" description="Helical" evidence="8">
    <location>
        <begin position="410"/>
        <end position="428"/>
    </location>
</feature>
<dbReference type="SUPFAM" id="SSF103473">
    <property type="entry name" value="MFS general substrate transporter"/>
    <property type="match status" value="1"/>
</dbReference>
<gene>
    <name evidence="10" type="ORF">EDD72_101232</name>
</gene>
<dbReference type="GO" id="GO:0015112">
    <property type="term" value="F:nitrate transmembrane transporter activity"/>
    <property type="evidence" value="ECO:0007669"/>
    <property type="project" value="InterPro"/>
</dbReference>
<keyword evidence="5 8" id="KW-1133">Transmembrane helix</keyword>
<keyword evidence="7 8" id="KW-0472">Membrane</keyword>
<keyword evidence="6" id="KW-0534">Nitrate assimilation</keyword>
<dbReference type="OrthoDB" id="9773404at2"/>
<dbReference type="Gene3D" id="1.20.1250.20">
    <property type="entry name" value="MFS general substrate transporter like domains"/>
    <property type="match status" value="2"/>
</dbReference>
<evidence type="ECO:0000256" key="8">
    <source>
        <dbReference type="SAM" id="Phobius"/>
    </source>
</evidence>
<dbReference type="InterPro" id="IPR036259">
    <property type="entry name" value="MFS_trans_sf"/>
</dbReference>
<dbReference type="InterPro" id="IPR011701">
    <property type="entry name" value="MFS"/>
</dbReference>
<evidence type="ECO:0000313" key="10">
    <source>
        <dbReference type="EMBL" id="TCS84563.1"/>
    </source>
</evidence>
<feature type="transmembrane region" description="Helical" evidence="8">
    <location>
        <begin position="20"/>
        <end position="40"/>
    </location>
</feature>
<comment type="subcellular location">
    <subcellularLocation>
        <location evidence="1">Cell membrane</location>
        <topology evidence="1">Multi-pass membrane protein</topology>
    </subcellularLocation>
</comment>
<evidence type="ECO:0000256" key="4">
    <source>
        <dbReference type="ARBA" id="ARBA00022692"/>
    </source>
</evidence>